<dbReference type="EMBL" id="SGPJ01000021">
    <property type="protein sequence ID" value="THH01573.1"/>
    <property type="molecule type" value="Genomic_DNA"/>
</dbReference>
<proteinExistence type="predicted"/>
<dbReference type="AlphaFoldDB" id="A0A4V3XBD5"/>
<dbReference type="Pfam" id="PF03659">
    <property type="entry name" value="Glyco_hydro_71"/>
    <property type="match status" value="1"/>
</dbReference>
<organism evidence="2 3">
    <name type="scientific">Hermanssonia centrifuga</name>
    <dbReference type="NCBI Taxonomy" id="98765"/>
    <lineage>
        <taxon>Eukaryota</taxon>
        <taxon>Fungi</taxon>
        <taxon>Dikarya</taxon>
        <taxon>Basidiomycota</taxon>
        <taxon>Agaricomycotina</taxon>
        <taxon>Agaricomycetes</taxon>
        <taxon>Polyporales</taxon>
        <taxon>Meruliaceae</taxon>
        <taxon>Hermanssonia</taxon>
    </lineage>
</organism>
<name>A0A4V3XBD5_9APHY</name>
<sequence length="500" mass="54685">MYFALILVAFVASSMVDATPLNIRSPFRHRKVSKRDDSQKFVVAHHMVGNTYPYTQDDWTSDIQAAHAAGIDGFALNIGSDDWQPTQVASAYQAAAASGTDFKLFISFDMSVLPCSSPDDAAALRNYITTYAQHPNQLQVNNRAFASTFAGESCSFGQGSVPQGWSSQFTQHPDLSGANAVHFVPSFFVDPATFGQYNGAMHGAFNFNSGWPIQLTADTGNSVLGPLGTNLASSASQAIGTITQALSQFVGATDTDTQYVNGLKSVTTDDGAPTYMGAVSPWFFTHYGADSYNKNFIYYADSHLYPTRWESIIDNRDMFDMVEIVTWNDFGESHYIGPIHGAQPNSQDWVDGFDHTAWLDMTSYYATAYKTGSYPQITEDKLYMWARPHTKDANAPDPVGKPDNYELDQDVLWAVVFATANSTVTLYTSDSTSQTFNVNAGVNKISTDLTPGGYMRGTIVRNDQTIVDFRPDGYNFTSNPQAYNYNAFAAVSPSSAPASN</sequence>
<gene>
    <name evidence="2" type="ORF">EW026_g1166</name>
</gene>
<feature type="signal peptide" evidence="1">
    <location>
        <begin position="1"/>
        <end position="18"/>
    </location>
</feature>
<keyword evidence="1" id="KW-0732">Signal</keyword>
<reference evidence="2 3" key="1">
    <citation type="submission" date="2019-02" db="EMBL/GenBank/DDBJ databases">
        <title>Genome sequencing of the rare red list fungi Phlebia centrifuga.</title>
        <authorList>
            <person name="Buettner E."/>
            <person name="Kellner H."/>
        </authorList>
    </citation>
    <scope>NUCLEOTIDE SEQUENCE [LARGE SCALE GENOMIC DNA]</scope>
    <source>
        <strain evidence="2 3">DSM 108282</strain>
    </source>
</reference>
<keyword evidence="3" id="KW-1185">Reference proteome</keyword>
<evidence type="ECO:0000313" key="2">
    <source>
        <dbReference type="EMBL" id="THH01573.1"/>
    </source>
</evidence>
<dbReference type="InterPro" id="IPR005197">
    <property type="entry name" value="Glyco_hydro_71"/>
</dbReference>
<accession>A0A4V3XBD5</accession>
<feature type="chain" id="PRO_5020629654" description="Glycoside hydrolase family 71 protein" evidence="1">
    <location>
        <begin position="19"/>
        <end position="500"/>
    </location>
</feature>
<dbReference type="Gene3D" id="3.20.20.80">
    <property type="entry name" value="Glycosidases"/>
    <property type="match status" value="1"/>
</dbReference>
<dbReference type="Proteomes" id="UP000309038">
    <property type="component" value="Unassembled WGS sequence"/>
</dbReference>
<evidence type="ECO:0000313" key="3">
    <source>
        <dbReference type="Proteomes" id="UP000309038"/>
    </source>
</evidence>
<evidence type="ECO:0000256" key="1">
    <source>
        <dbReference type="SAM" id="SignalP"/>
    </source>
</evidence>
<protein>
    <recommendedName>
        <fullName evidence="4">Glycoside hydrolase family 71 protein</fullName>
    </recommendedName>
</protein>
<dbReference type="CDD" id="cd11577">
    <property type="entry name" value="GH71"/>
    <property type="match status" value="1"/>
</dbReference>
<comment type="caution">
    <text evidence="2">The sequence shown here is derived from an EMBL/GenBank/DDBJ whole genome shotgun (WGS) entry which is preliminary data.</text>
</comment>
<evidence type="ECO:0008006" key="4">
    <source>
        <dbReference type="Google" id="ProtNLM"/>
    </source>
</evidence>
<dbReference type="GO" id="GO:0051118">
    <property type="term" value="F:glucan endo-1,3-alpha-glucosidase activity"/>
    <property type="evidence" value="ECO:0007669"/>
    <property type="project" value="InterPro"/>
</dbReference>